<evidence type="ECO:0008006" key="5">
    <source>
        <dbReference type="Google" id="ProtNLM"/>
    </source>
</evidence>
<accession>A0A916TN44</accession>
<dbReference type="EMBL" id="BMFA01000014">
    <property type="protein sequence ID" value="GGB61223.1"/>
    <property type="molecule type" value="Genomic_DNA"/>
</dbReference>
<evidence type="ECO:0000313" key="4">
    <source>
        <dbReference type="Proteomes" id="UP000605148"/>
    </source>
</evidence>
<reference evidence="3" key="2">
    <citation type="submission" date="2020-09" db="EMBL/GenBank/DDBJ databases">
        <authorList>
            <person name="Sun Q."/>
            <person name="Zhou Y."/>
        </authorList>
    </citation>
    <scope>NUCLEOTIDE SEQUENCE</scope>
    <source>
        <strain evidence="3">CGMCC 1.12426</strain>
    </source>
</reference>
<organism evidence="3 4">
    <name type="scientific">Roseibium aquae</name>
    <dbReference type="NCBI Taxonomy" id="1323746"/>
    <lineage>
        <taxon>Bacteria</taxon>
        <taxon>Pseudomonadati</taxon>
        <taxon>Pseudomonadota</taxon>
        <taxon>Alphaproteobacteria</taxon>
        <taxon>Hyphomicrobiales</taxon>
        <taxon>Stappiaceae</taxon>
        <taxon>Roseibium</taxon>
    </lineage>
</organism>
<feature type="transmembrane region" description="Helical" evidence="2">
    <location>
        <begin position="391"/>
        <end position="414"/>
    </location>
</feature>
<keyword evidence="2" id="KW-0812">Transmembrane</keyword>
<dbReference type="Proteomes" id="UP000605148">
    <property type="component" value="Unassembled WGS sequence"/>
</dbReference>
<reference evidence="3" key="1">
    <citation type="journal article" date="2014" name="Int. J. Syst. Evol. Microbiol.">
        <title>Complete genome sequence of Corynebacterium casei LMG S-19264T (=DSM 44701T), isolated from a smear-ripened cheese.</title>
        <authorList>
            <consortium name="US DOE Joint Genome Institute (JGI-PGF)"/>
            <person name="Walter F."/>
            <person name="Albersmeier A."/>
            <person name="Kalinowski J."/>
            <person name="Ruckert C."/>
        </authorList>
    </citation>
    <scope>NUCLEOTIDE SEQUENCE</scope>
    <source>
        <strain evidence="3">CGMCC 1.12426</strain>
    </source>
</reference>
<name>A0A916TN44_9HYPH</name>
<dbReference type="GO" id="GO:0004713">
    <property type="term" value="F:protein tyrosine kinase activity"/>
    <property type="evidence" value="ECO:0007669"/>
    <property type="project" value="TreeGrafter"/>
</dbReference>
<dbReference type="PANTHER" id="PTHR32309">
    <property type="entry name" value="TYROSINE-PROTEIN KINASE"/>
    <property type="match status" value="1"/>
</dbReference>
<keyword evidence="4" id="KW-1185">Reference proteome</keyword>
<keyword evidence="2" id="KW-0472">Membrane</keyword>
<gene>
    <name evidence="3" type="ORF">GCM10011316_36510</name>
</gene>
<comment type="caution">
    <text evidence="3">The sequence shown here is derived from an EMBL/GenBank/DDBJ whole genome shotgun (WGS) entry which is preliminary data.</text>
</comment>
<dbReference type="OrthoDB" id="7800844at2"/>
<protein>
    <recommendedName>
        <fullName evidence="5">Capsular polysaccharide transport system permease protein</fullName>
    </recommendedName>
</protein>
<dbReference type="PANTHER" id="PTHR32309:SF13">
    <property type="entry name" value="FERRIC ENTEROBACTIN TRANSPORT PROTEIN FEPE"/>
    <property type="match status" value="1"/>
</dbReference>
<dbReference type="AlphaFoldDB" id="A0A916TN44"/>
<dbReference type="RefSeq" id="WP_150497592.1">
    <property type="nucleotide sequence ID" value="NZ_BMFA01000014.1"/>
</dbReference>
<keyword evidence="1" id="KW-0175">Coiled coil</keyword>
<evidence type="ECO:0000313" key="3">
    <source>
        <dbReference type="EMBL" id="GGB61223.1"/>
    </source>
</evidence>
<evidence type="ECO:0000256" key="2">
    <source>
        <dbReference type="SAM" id="Phobius"/>
    </source>
</evidence>
<feature type="transmembrane region" description="Helical" evidence="2">
    <location>
        <begin position="62"/>
        <end position="84"/>
    </location>
</feature>
<dbReference type="GO" id="GO:0005886">
    <property type="term" value="C:plasma membrane"/>
    <property type="evidence" value="ECO:0007669"/>
    <property type="project" value="TreeGrafter"/>
</dbReference>
<dbReference type="InterPro" id="IPR050445">
    <property type="entry name" value="Bact_polysacc_biosynth/exp"/>
</dbReference>
<sequence length="419" mass="46554">MSDQNTPLTESAGRSLVVQSQKMAAALSSYARALTFENRSRRNLYRLAGLTPRFRDKIFARLLVASFICCFVLPLGLSVVYFGLLASKVYVSEVRFVLRSSAPMLSRDRFSSETVEPKAKIVQDTAIALNYLDSPAIVQDLREHMDFEGFYARPEIDFIARLDSEATQEEVLDYWSGKYSSWVNPKSGIVELEVHAYSPEEAHELMEIVLELAEQRVNQLSAGMWDGLMTSARLDVDAASAELTALRDRYRDLQNQTGIYDVSLAADGLVTVLTGLESELASLKARRAALAESVDRSAPQFQELDRQVAAQEVQIAALKSEAAGQDGETLAGHSRKFEDLQLELDLAEQRLASAIRELEKVRLVSSLQLVYLDAFTEPTQPDTHKYPNVPLSLLLAFLASAVLWGSVSGIIILIRNKLD</sequence>
<evidence type="ECO:0000256" key="1">
    <source>
        <dbReference type="SAM" id="Coils"/>
    </source>
</evidence>
<proteinExistence type="predicted"/>
<feature type="coiled-coil region" evidence="1">
    <location>
        <begin position="236"/>
        <end position="364"/>
    </location>
</feature>
<keyword evidence="2" id="KW-1133">Transmembrane helix</keyword>